<evidence type="ECO:0000313" key="2">
    <source>
        <dbReference type="EMBL" id="KKL97530.1"/>
    </source>
</evidence>
<keyword evidence="1" id="KW-0812">Transmembrane</keyword>
<protein>
    <submittedName>
        <fullName evidence="2">Uncharacterized protein</fullName>
    </submittedName>
</protein>
<reference evidence="2" key="1">
    <citation type="journal article" date="2015" name="Nature">
        <title>Complex archaea that bridge the gap between prokaryotes and eukaryotes.</title>
        <authorList>
            <person name="Spang A."/>
            <person name="Saw J.H."/>
            <person name="Jorgensen S.L."/>
            <person name="Zaremba-Niedzwiedzka K."/>
            <person name="Martijn J."/>
            <person name="Lind A.E."/>
            <person name="van Eijk R."/>
            <person name="Schleper C."/>
            <person name="Guy L."/>
            <person name="Ettema T.J."/>
        </authorList>
    </citation>
    <scope>NUCLEOTIDE SEQUENCE</scope>
</reference>
<evidence type="ECO:0000256" key="1">
    <source>
        <dbReference type="SAM" id="Phobius"/>
    </source>
</evidence>
<comment type="caution">
    <text evidence="2">The sequence shown here is derived from an EMBL/GenBank/DDBJ whole genome shotgun (WGS) entry which is preliminary data.</text>
</comment>
<dbReference type="EMBL" id="LAZR01018145">
    <property type="protein sequence ID" value="KKL97530.1"/>
    <property type="molecule type" value="Genomic_DNA"/>
</dbReference>
<dbReference type="AlphaFoldDB" id="A0A0F9IUV6"/>
<gene>
    <name evidence="2" type="ORF">LCGC14_1833560</name>
</gene>
<proteinExistence type="predicted"/>
<name>A0A0F9IUV6_9ZZZZ</name>
<accession>A0A0F9IUV6</accession>
<keyword evidence="1" id="KW-1133">Transmembrane helix</keyword>
<keyword evidence="1" id="KW-0472">Membrane</keyword>
<sequence length="140" mass="15356">MNDPTQDPSDRKDSTFVIITAALVALVIVLLGVLMLRMRTRAIRAERQVVAMTRQMSTLRGSADAMALVERAVRERYVYTLLDRSKLPRQTVRLDGQERTALRLQADVAEQIGLAPGDVVLVDRTPATASAPATAPGTRE</sequence>
<organism evidence="2">
    <name type="scientific">marine sediment metagenome</name>
    <dbReference type="NCBI Taxonomy" id="412755"/>
    <lineage>
        <taxon>unclassified sequences</taxon>
        <taxon>metagenomes</taxon>
        <taxon>ecological metagenomes</taxon>
    </lineage>
</organism>
<feature type="transmembrane region" description="Helical" evidence="1">
    <location>
        <begin position="16"/>
        <end position="36"/>
    </location>
</feature>